<sequence length="164" mass="18179">MPAPATVQGRALRGIAIFEAFKGVMVLAASFGLLSLLHHDVRHLAHELIAHLGMNPDGRYPTVLLHYADLLERADVQALVLLAVGYVVLRLIEAYGLWHNLAWGEWCGALSGMLYMPFEIHHFLHRPSAIGALVFVANGFVVGFLVLQLYRRRDTADEGASTRR</sequence>
<dbReference type="Pfam" id="PF09900">
    <property type="entry name" value="DUF2127"/>
    <property type="match status" value="1"/>
</dbReference>
<feature type="transmembrane region" description="Helical" evidence="1">
    <location>
        <begin position="101"/>
        <end position="118"/>
    </location>
</feature>
<accession>A0A4R3HPV2</accession>
<dbReference type="AlphaFoldDB" id="A0A4R3HPV2"/>
<evidence type="ECO:0000256" key="1">
    <source>
        <dbReference type="SAM" id="Phobius"/>
    </source>
</evidence>
<dbReference type="InterPro" id="IPR021125">
    <property type="entry name" value="DUF2127"/>
</dbReference>
<comment type="caution">
    <text evidence="2">The sequence shown here is derived from an EMBL/GenBank/DDBJ whole genome shotgun (WGS) entry which is preliminary data.</text>
</comment>
<feature type="transmembrane region" description="Helical" evidence="1">
    <location>
        <begin position="130"/>
        <end position="150"/>
    </location>
</feature>
<dbReference type="RefSeq" id="WP_132260120.1">
    <property type="nucleotide sequence ID" value="NZ_SLZQ01000015.1"/>
</dbReference>
<dbReference type="OrthoDB" id="121772at2"/>
<protein>
    <submittedName>
        <fullName evidence="2">Uncharacterized membrane protein (DUF2068 family)</fullName>
    </submittedName>
</protein>
<keyword evidence="3" id="KW-1185">Reference proteome</keyword>
<gene>
    <name evidence="2" type="ORF">EDC30_11574</name>
</gene>
<keyword evidence="1" id="KW-0472">Membrane</keyword>
<evidence type="ECO:0000313" key="3">
    <source>
        <dbReference type="Proteomes" id="UP000295382"/>
    </source>
</evidence>
<keyword evidence="1" id="KW-0812">Transmembrane</keyword>
<dbReference type="EMBL" id="SLZQ01000015">
    <property type="protein sequence ID" value="TCS33784.1"/>
    <property type="molecule type" value="Genomic_DNA"/>
</dbReference>
<feature type="transmembrane region" description="Helical" evidence="1">
    <location>
        <begin position="12"/>
        <end position="34"/>
    </location>
</feature>
<organism evidence="2 3">
    <name type="scientific">Paucimonas lemoignei</name>
    <name type="common">Pseudomonas lemoignei</name>
    <dbReference type="NCBI Taxonomy" id="29443"/>
    <lineage>
        <taxon>Bacteria</taxon>
        <taxon>Pseudomonadati</taxon>
        <taxon>Pseudomonadota</taxon>
        <taxon>Betaproteobacteria</taxon>
        <taxon>Burkholderiales</taxon>
        <taxon>Burkholderiaceae</taxon>
        <taxon>Paucimonas</taxon>
    </lineage>
</organism>
<reference evidence="2 3" key="1">
    <citation type="submission" date="2019-03" db="EMBL/GenBank/DDBJ databases">
        <title>Genomic Encyclopedia of Type Strains, Phase IV (KMG-IV): sequencing the most valuable type-strain genomes for metagenomic binning, comparative biology and taxonomic classification.</title>
        <authorList>
            <person name="Goeker M."/>
        </authorList>
    </citation>
    <scope>NUCLEOTIDE SEQUENCE [LARGE SCALE GENOMIC DNA]</scope>
    <source>
        <strain evidence="2 3">DSM 7445</strain>
    </source>
</reference>
<evidence type="ECO:0000313" key="2">
    <source>
        <dbReference type="EMBL" id="TCS33784.1"/>
    </source>
</evidence>
<keyword evidence="1" id="KW-1133">Transmembrane helix</keyword>
<proteinExistence type="predicted"/>
<dbReference type="Proteomes" id="UP000295382">
    <property type="component" value="Unassembled WGS sequence"/>
</dbReference>
<name>A0A4R3HPV2_PAULE</name>